<dbReference type="RefSeq" id="WP_190477963.1">
    <property type="nucleotide sequence ID" value="NZ_JACOFT010000002.1"/>
</dbReference>
<comment type="caution">
    <text evidence="8">The sequence shown here is derived from an EMBL/GenBank/DDBJ whole genome shotgun (WGS) entry which is preliminary data.</text>
</comment>
<keyword evidence="4" id="KW-0233">DNA recombination</keyword>
<evidence type="ECO:0000256" key="3">
    <source>
        <dbReference type="ARBA" id="ARBA00023125"/>
    </source>
</evidence>
<dbReference type="InterPro" id="IPR013762">
    <property type="entry name" value="Integrase-like_cat_sf"/>
</dbReference>
<dbReference type="InterPro" id="IPR002104">
    <property type="entry name" value="Integrase_catalytic"/>
</dbReference>
<evidence type="ECO:0000256" key="5">
    <source>
        <dbReference type="SAM" id="Coils"/>
    </source>
</evidence>
<dbReference type="InterPro" id="IPR038488">
    <property type="entry name" value="Integrase_DNA-bd_sf"/>
</dbReference>
<dbReference type="PANTHER" id="PTHR30629:SF2">
    <property type="entry name" value="PROPHAGE INTEGRASE INTS-RELATED"/>
    <property type="match status" value="1"/>
</dbReference>
<dbReference type="Gene3D" id="1.10.150.130">
    <property type="match status" value="1"/>
</dbReference>
<dbReference type="Proteomes" id="UP000637632">
    <property type="component" value="Unassembled WGS sequence"/>
</dbReference>
<dbReference type="InterPro" id="IPR011010">
    <property type="entry name" value="DNA_brk_join_enz"/>
</dbReference>
<evidence type="ECO:0000313" key="9">
    <source>
        <dbReference type="Proteomes" id="UP000637632"/>
    </source>
</evidence>
<dbReference type="Pfam" id="PF00589">
    <property type="entry name" value="Phage_integrase"/>
    <property type="match status" value="1"/>
</dbReference>
<keyword evidence="2" id="KW-0229">DNA integration</keyword>
<evidence type="ECO:0000256" key="4">
    <source>
        <dbReference type="ARBA" id="ARBA00023172"/>
    </source>
</evidence>
<dbReference type="PANTHER" id="PTHR30629">
    <property type="entry name" value="PROPHAGE INTEGRASE"/>
    <property type="match status" value="1"/>
</dbReference>
<sequence length="502" mass="58228">MPALTTTKIEKYKPTKNTEVLSDGNGLSVRFRKSQSGVVSMNWLYTYRVGTQSNYITIGEYNEFLSDVDAKIFEMPPATKLSLANARLIALFFKSLRDRGLDPKEYIQTEKDRLPIERQRLIDEELAQQKEAEQKAKELLRQNLTVKDMFDAWIVDGVRRKDGNEVLHRTFNKDIFPLIGHIPIKDITEHELRSVLRQMVARGVNRTAVLMRNSLAQMFSWAEKRQPWRKLLAEGNPMDLIEIKYIVSPDYDMDNLRNRRLSESEIFELSNIFKEKQSAFDNAPNRRSCERPISIALQCAIWIQLSTICRSGEMLMARWEHVDFEKGEWYIPRENVKDNVNEMMVYLSPFALNQFRLLFEETGDTEWCFPARHKHNEHVCIKSMAKQVGDRQSMFKKGNDGEPRKPMKNRRHDNSFVLGGGKDGAWTPHDLRRTGSSMMQALGIPNDVINKCQNHVFAGMSKVDRHYLLHAFKNEKKSAWAELGAKLVTIFNNEFNASTIED</sequence>
<evidence type="ECO:0000313" key="8">
    <source>
        <dbReference type="EMBL" id="MBC3810900.1"/>
    </source>
</evidence>
<dbReference type="SUPFAM" id="SSF56349">
    <property type="entry name" value="DNA breaking-rejoining enzymes"/>
    <property type="match status" value="1"/>
</dbReference>
<feature type="coiled-coil region" evidence="5">
    <location>
        <begin position="122"/>
        <end position="149"/>
    </location>
</feature>
<evidence type="ECO:0000256" key="6">
    <source>
        <dbReference type="SAM" id="MobiDB-lite"/>
    </source>
</evidence>
<dbReference type="EMBL" id="JACOFT010000002">
    <property type="protein sequence ID" value="MBC3810900.1"/>
    <property type="molecule type" value="Genomic_DNA"/>
</dbReference>
<organism evidence="8 9">
    <name type="scientific">Undibacterium aquatile</name>
    <dbReference type="NCBI Taxonomy" id="1537398"/>
    <lineage>
        <taxon>Bacteria</taxon>
        <taxon>Pseudomonadati</taxon>
        <taxon>Pseudomonadota</taxon>
        <taxon>Betaproteobacteria</taxon>
        <taxon>Burkholderiales</taxon>
        <taxon>Oxalobacteraceae</taxon>
        <taxon>Undibacterium</taxon>
    </lineage>
</organism>
<dbReference type="InterPro" id="IPR010998">
    <property type="entry name" value="Integrase_recombinase_N"/>
</dbReference>
<feature type="domain" description="Tyr recombinase" evidence="7">
    <location>
        <begin position="256"/>
        <end position="481"/>
    </location>
</feature>
<evidence type="ECO:0000259" key="7">
    <source>
        <dbReference type="PROSITE" id="PS51898"/>
    </source>
</evidence>
<keyword evidence="5" id="KW-0175">Coiled coil</keyword>
<gene>
    <name evidence="8" type="ORF">H8K26_05545</name>
</gene>
<dbReference type="Gene3D" id="3.30.160.390">
    <property type="entry name" value="Integrase, DNA-binding domain"/>
    <property type="match status" value="1"/>
</dbReference>
<dbReference type="InterPro" id="IPR025166">
    <property type="entry name" value="Integrase_DNA_bind_dom"/>
</dbReference>
<evidence type="ECO:0000256" key="1">
    <source>
        <dbReference type="ARBA" id="ARBA00008857"/>
    </source>
</evidence>
<dbReference type="InterPro" id="IPR050808">
    <property type="entry name" value="Phage_Integrase"/>
</dbReference>
<name>A0ABR6XDL9_9BURK</name>
<dbReference type="Gene3D" id="1.10.443.10">
    <property type="entry name" value="Intergrase catalytic core"/>
    <property type="match status" value="1"/>
</dbReference>
<accession>A0ABR6XDL9</accession>
<dbReference type="PROSITE" id="PS51898">
    <property type="entry name" value="TYR_RECOMBINASE"/>
    <property type="match status" value="1"/>
</dbReference>
<proteinExistence type="inferred from homology"/>
<keyword evidence="9" id="KW-1185">Reference proteome</keyword>
<dbReference type="Pfam" id="PF22022">
    <property type="entry name" value="Phage_int_M"/>
    <property type="match status" value="1"/>
</dbReference>
<dbReference type="Pfam" id="PF13356">
    <property type="entry name" value="Arm-DNA-bind_3"/>
    <property type="match status" value="1"/>
</dbReference>
<dbReference type="InterPro" id="IPR053876">
    <property type="entry name" value="Phage_int_M"/>
</dbReference>
<evidence type="ECO:0000256" key="2">
    <source>
        <dbReference type="ARBA" id="ARBA00022908"/>
    </source>
</evidence>
<dbReference type="CDD" id="cd00801">
    <property type="entry name" value="INT_P4_C"/>
    <property type="match status" value="1"/>
</dbReference>
<feature type="region of interest" description="Disordered" evidence="6">
    <location>
        <begin position="391"/>
        <end position="413"/>
    </location>
</feature>
<reference evidence="8 9" key="1">
    <citation type="submission" date="2020-08" db="EMBL/GenBank/DDBJ databases">
        <title>Novel species isolated from subtropical streams in China.</title>
        <authorList>
            <person name="Lu H."/>
        </authorList>
    </citation>
    <scope>NUCLEOTIDE SEQUENCE [LARGE SCALE GENOMIC DNA]</scope>
    <source>
        <strain evidence="8 9">CCTCC AB 2015119</strain>
    </source>
</reference>
<protein>
    <submittedName>
        <fullName evidence="8">Tyrosine-type recombinase/integrase</fullName>
    </submittedName>
</protein>
<keyword evidence="3" id="KW-0238">DNA-binding</keyword>
<comment type="similarity">
    <text evidence="1">Belongs to the 'phage' integrase family.</text>
</comment>